<protein>
    <submittedName>
        <fullName evidence="1">Uncharacterized protein</fullName>
    </submittedName>
</protein>
<gene>
    <name evidence="1" type="ORF">OG835_07220</name>
</gene>
<dbReference type="EMBL" id="CP109109">
    <property type="protein sequence ID" value="WSC03428.1"/>
    <property type="molecule type" value="Genomic_DNA"/>
</dbReference>
<evidence type="ECO:0000313" key="2">
    <source>
        <dbReference type="Proteomes" id="UP001348369"/>
    </source>
</evidence>
<name>A0ACD4ZY10_9ACTN</name>
<accession>A0ACD4ZY10</accession>
<dbReference type="Proteomes" id="UP001348369">
    <property type="component" value="Chromosome"/>
</dbReference>
<evidence type="ECO:0000313" key="1">
    <source>
        <dbReference type="EMBL" id="WSC03428.1"/>
    </source>
</evidence>
<reference evidence="1" key="1">
    <citation type="submission" date="2022-10" db="EMBL/GenBank/DDBJ databases">
        <title>The complete genomes of actinobacterial strains from the NBC collection.</title>
        <authorList>
            <person name="Joergensen T.S."/>
            <person name="Alvarez Arevalo M."/>
            <person name="Sterndorff E.B."/>
            <person name="Faurdal D."/>
            <person name="Vuksanovic O."/>
            <person name="Mourched A.-S."/>
            <person name="Charusanti P."/>
            <person name="Shaw S."/>
            <person name="Blin K."/>
            <person name="Weber T."/>
        </authorList>
    </citation>
    <scope>NUCLEOTIDE SEQUENCE</scope>
    <source>
        <strain evidence="1">NBC 01771</strain>
    </source>
</reference>
<proteinExistence type="predicted"/>
<sequence>MRVHKLAFAALAVVASLSLTACNEEDLTGQGDPASASRRLW</sequence>
<keyword evidence="2" id="KW-1185">Reference proteome</keyword>
<organism evidence="1 2">
    <name type="scientific">Streptomyces scopuliridis</name>
    <dbReference type="NCBI Taxonomy" id="452529"/>
    <lineage>
        <taxon>Bacteria</taxon>
        <taxon>Bacillati</taxon>
        <taxon>Actinomycetota</taxon>
        <taxon>Actinomycetes</taxon>
        <taxon>Kitasatosporales</taxon>
        <taxon>Streptomycetaceae</taxon>
        <taxon>Streptomyces</taxon>
    </lineage>
</organism>